<comment type="similarity">
    <text evidence="1">Belongs to the carbon-nitrogen hydrolase superfamily. NIT1/NIT2 family.</text>
</comment>
<dbReference type="Gene3D" id="3.60.110.10">
    <property type="entry name" value="Carbon-nitrogen hydrolase"/>
    <property type="match status" value="1"/>
</dbReference>
<dbReference type="PROSITE" id="PS50263">
    <property type="entry name" value="CN_HYDROLASE"/>
    <property type="match status" value="1"/>
</dbReference>
<protein>
    <submittedName>
        <fullName evidence="4">Predicted amidohydrolase</fullName>
    </submittedName>
</protein>
<keyword evidence="2 4" id="KW-0378">Hydrolase</keyword>
<dbReference type="PROSITE" id="PS01227">
    <property type="entry name" value="UPF0012"/>
    <property type="match status" value="1"/>
</dbReference>
<dbReference type="EMBL" id="FPCH01000003">
    <property type="protein sequence ID" value="SFV37448.1"/>
    <property type="molecule type" value="Genomic_DNA"/>
</dbReference>
<proteinExistence type="inferred from homology"/>
<dbReference type="SUPFAM" id="SSF56317">
    <property type="entry name" value="Carbon-nitrogen hydrolase"/>
    <property type="match status" value="1"/>
</dbReference>
<dbReference type="CDD" id="cd07572">
    <property type="entry name" value="nit"/>
    <property type="match status" value="1"/>
</dbReference>
<keyword evidence="5" id="KW-1185">Reference proteome</keyword>
<dbReference type="PANTHER" id="PTHR23088:SF27">
    <property type="entry name" value="DEAMINATED GLUTATHIONE AMIDASE"/>
    <property type="match status" value="1"/>
</dbReference>
<dbReference type="Pfam" id="PF00795">
    <property type="entry name" value="CN_hydrolase"/>
    <property type="match status" value="1"/>
</dbReference>
<organism evidence="4 5">
    <name type="scientific">Hyphomicrobium facile</name>
    <dbReference type="NCBI Taxonomy" id="51670"/>
    <lineage>
        <taxon>Bacteria</taxon>
        <taxon>Pseudomonadati</taxon>
        <taxon>Pseudomonadota</taxon>
        <taxon>Alphaproteobacteria</taxon>
        <taxon>Hyphomicrobiales</taxon>
        <taxon>Hyphomicrobiaceae</taxon>
        <taxon>Hyphomicrobium</taxon>
    </lineage>
</organism>
<evidence type="ECO:0000259" key="3">
    <source>
        <dbReference type="PROSITE" id="PS50263"/>
    </source>
</evidence>
<accession>A0A1I7NS78</accession>
<name>A0A1I7NS78_9HYPH</name>
<dbReference type="AlphaFoldDB" id="A0A1I7NS78"/>
<reference evidence="5" key="1">
    <citation type="submission" date="2016-10" db="EMBL/GenBank/DDBJ databases">
        <authorList>
            <person name="Varghese N."/>
            <person name="Submissions S."/>
        </authorList>
    </citation>
    <scope>NUCLEOTIDE SEQUENCE [LARGE SCALE GENOMIC DNA]</scope>
    <source>
        <strain evidence="5">DSM 1565</strain>
    </source>
</reference>
<dbReference type="RefSeq" id="WP_092868679.1">
    <property type="nucleotide sequence ID" value="NZ_FPCH01000003.1"/>
</dbReference>
<feature type="domain" description="CN hydrolase" evidence="3">
    <location>
        <begin position="9"/>
        <end position="256"/>
    </location>
</feature>
<dbReference type="GO" id="GO:0016811">
    <property type="term" value="F:hydrolase activity, acting on carbon-nitrogen (but not peptide) bonds, in linear amides"/>
    <property type="evidence" value="ECO:0007669"/>
    <property type="project" value="InterPro"/>
</dbReference>
<dbReference type="InterPro" id="IPR045254">
    <property type="entry name" value="Nit1/2_C-N_Hydrolase"/>
</dbReference>
<gene>
    <name evidence="4" type="ORF">SAMN04488557_3168</name>
</gene>
<dbReference type="OrthoDB" id="9811121at2"/>
<dbReference type="InterPro" id="IPR003010">
    <property type="entry name" value="C-N_Hydrolase"/>
</dbReference>
<dbReference type="InterPro" id="IPR001110">
    <property type="entry name" value="UPF0012_CS"/>
</dbReference>
<sequence length="291" mass="31508">MSSRSKTAFRAALVQMRAGRSVERNVADAVSLINEAADRGADYVQTPECTTLMELDQARLMAETKPEDGNVALAAFIDAARKRKIWLHIGSMAVKVGERRLANRTYVIAPDGAIAARYDKIHMFDVDLGGGESYSESVNYQAGPSAIIAELPWGRLGLTICYDLRFPALHRALAKAGAKFITAPAAFTRTTGEAHWHTLLKARAIETGAYILAADQGGRHENGRETFGHSLIISPWGEVLAEAGVDPEVVVADIDGAYVDQVRRKLPSLTHDRDFDVVVANSKAPSLVHGS</sequence>
<dbReference type="PANTHER" id="PTHR23088">
    <property type="entry name" value="NITRILASE-RELATED"/>
    <property type="match status" value="1"/>
</dbReference>
<dbReference type="InterPro" id="IPR036526">
    <property type="entry name" value="C-N_Hydrolase_sf"/>
</dbReference>
<dbReference type="Proteomes" id="UP000199423">
    <property type="component" value="Unassembled WGS sequence"/>
</dbReference>
<evidence type="ECO:0000256" key="2">
    <source>
        <dbReference type="ARBA" id="ARBA00022801"/>
    </source>
</evidence>
<dbReference type="STRING" id="51670.SAMN04488557_3168"/>
<evidence type="ECO:0000313" key="5">
    <source>
        <dbReference type="Proteomes" id="UP000199423"/>
    </source>
</evidence>
<evidence type="ECO:0000256" key="1">
    <source>
        <dbReference type="ARBA" id="ARBA00010613"/>
    </source>
</evidence>
<evidence type="ECO:0000313" key="4">
    <source>
        <dbReference type="EMBL" id="SFV37448.1"/>
    </source>
</evidence>